<dbReference type="EMBL" id="LR796363">
    <property type="protein sequence ID" value="CAB4138819.1"/>
    <property type="molecule type" value="Genomic_DNA"/>
</dbReference>
<accession>A0A6J5M4M5</accession>
<proteinExistence type="predicted"/>
<organism evidence="1">
    <name type="scientific">uncultured Caudovirales phage</name>
    <dbReference type="NCBI Taxonomy" id="2100421"/>
    <lineage>
        <taxon>Viruses</taxon>
        <taxon>Duplodnaviria</taxon>
        <taxon>Heunggongvirae</taxon>
        <taxon>Uroviricota</taxon>
        <taxon>Caudoviricetes</taxon>
        <taxon>Peduoviridae</taxon>
        <taxon>Maltschvirus</taxon>
        <taxon>Maltschvirus maltsch</taxon>
    </lineage>
</organism>
<evidence type="ECO:0000313" key="1">
    <source>
        <dbReference type="EMBL" id="CAB4138819.1"/>
    </source>
</evidence>
<dbReference type="Gene3D" id="3.40.50.300">
    <property type="entry name" value="P-loop containing nucleotide triphosphate hydrolases"/>
    <property type="match status" value="1"/>
</dbReference>
<dbReference type="InterPro" id="IPR027417">
    <property type="entry name" value="P-loop_NTPase"/>
</dbReference>
<dbReference type="Pfam" id="PF03237">
    <property type="entry name" value="Terminase_6N"/>
    <property type="match status" value="1"/>
</dbReference>
<gene>
    <name evidence="1" type="ORF">UFOVP341_29</name>
</gene>
<reference evidence="1" key="1">
    <citation type="submission" date="2020-04" db="EMBL/GenBank/DDBJ databases">
        <authorList>
            <person name="Chiriac C."/>
            <person name="Salcher M."/>
            <person name="Ghai R."/>
            <person name="Kavagutti S V."/>
        </authorList>
    </citation>
    <scope>NUCLEOTIDE SEQUENCE</scope>
</reference>
<name>A0A6J5M4M5_9CAUD</name>
<protein>
    <submittedName>
        <fullName evidence="1">Terminase-like family</fullName>
    </submittedName>
</protein>
<sequence length="523" mass="59781">MPKKEDDDMLQQLLAAERMLRMRKARESVIGFTKFTIPDPEAPDDTSRSRYQPVKHHEVIAAALEEVEAGRMPRLIITMPPRHGKSELASRRFPAWFMGRDPYRQLIFSTYNDDFAQDFGRSVRATMRSTEFQQIFPACKLRTGSQASDKIQTEEGGMLNFVGRGGGLTGRGADLLIIDDPIKDREEADSKNLRDKLWAWFTEAAMTRLMPGGRVVIIMTRWHEDDLIGRLTDPKNPCFNADEAGSWKILALPAIADEDDAMGRKPGEALWPERFPLPVLEAQRRINPRGFSALYQGKPTPDDGDYFKRDWLKTYDHPSQLPANLRIYGASDHAVSVAQDADKTCLGCVGIDEDDNIWVLPDLFWRRAATDAVCDGLLDQFRRNKPLLWWAEHGHISKAIGPFLRKRMQEERIYCAIDEVVPAKDKQTRAQAIRGRMAMGKVYFPKFTTWWNDAQLELLKFPSARHDDFVDWISHIGMGLSLQVPAGIKHSEPKGPRTGSLAWVKHSSKMREWGENRLRMFWS</sequence>